<reference evidence="6" key="1">
    <citation type="submission" date="2023-07" db="EMBL/GenBank/DDBJ databases">
        <authorList>
            <person name="Colorado M.A."/>
            <person name="Villamil L.M."/>
            <person name="Melo J.F."/>
            <person name="Rodriguez J.A."/>
            <person name="Ruiz R.Y."/>
        </authorList>
    </citation>
    <scope>NUCLEOTIDE SEQUENCE [LARGE SCALE GENOMIC DNA]</scope>
    <source>
        <strain evidence="6">C33</strain>
    </source>
</reference>
<dbReference type="InterPro" id="IPR035068">
    <property type="entry name" value="TldD/PmbA_N"/>
</dbReference>
<protein>
    <submittedName>
        <fullName evidence="5">TldD/PmbA family protein</fullName>
    </submittedName>
</protein>
<dbReference type="Pfam" id="PF19290">
    <property type="entry name" value="PmbA_TldD_2nd"/>
    <property type="match status" value="1"/>
</dbReference>
<dbReference type="InterPro" id="IPR002510">
    <property type="entry name" value="Metalloprtase-TldD/E_N"/>
</dbReference>
<dbReference type="RefSeq" id="WP_320313476.1">
    <property type="nucleotide sequence ID" value="NZ_JAVIKH010000006.1"/>
</dbReference>
<evidence type="ECO:0000259" key="3">
    <source>
        <dbReference type="Pfam" id="PF19289"/>
    </source>
</evidence>
<dbReference type="InterPro" id="IPR045569">
    <property type="entry name" value="Metalloprtase-TldD/E_C"/>
</dbReference>
<evidence type="ECO:0000313" key="5">
    <source>
        <dbReference type="EMBL" id="MDX8336071.1"/>
    </source>
</evidence>
<dbReference type="Proteomes" id="UP001279681">
    <property type="component" value="Unassembled WGS sequence"/>
</dbReference>
<dbReference type="Pfam" id="PF19289">
    <property type="entry name" value="PmbA_TldD_3rd"/>
    <property type="match status" value="1"/>
</dbReference>
<dbReference type="EMBL" id="JAVIKH010000006">
    <property type="protein sequence ID" value="MDX8336071.1"/>
    <property type="molecule type" value="Genomic_DNA"/>
</dbReference>
<dbReference type="PANTHER" id="PTHR43421">
    <property type="entry name" value="METALLOPROTEASE PMBA"/>
    <property type="match status" value="1"/>
</dbReference>
<dbReference type="SUPFAM" id="SSF111283">
    <property type="entry name" value="Putative modulator of DNA gyrase, PmbA/TldD"/>
    <property type="match status" value="1"/>
</dbReference>
<dbReference type="PANTHER" id="PTHR43421:SF1">
    <property type="entry name" value="METALLOPROTEASE PMBA"/>
    <property type="match status" value="1"/>
</dbReference>
<gene>
    <name evidence="5" type="ORF">RFV38_06110</name>
</gene>
<dbReference type="Gene3D" id="3.30.2290.10">
    <property type="entry name" value="PmbA/TldD superfamily"/>
    <property type="match status" value="1"/>
</dbReference>
<evidence type="ECO:0000313" key="6">
    <source>
        <dbReference type="Proteomes" id="UP001279681"/>
    </source>
</evidence>
<feature type="domain" description="Metalloprotease TldD/E central" evidence="4">
    <location>
        <begin position="113"/>
        <end position="218"/>
    </location>
</feature>
<feature type="domain" description="Metalloprotease TldD/E C-terminal" evidence="3">
    <location>
        <begin position="225"/>
        <end position="445"/>
    </location>
</feature>
<evidence type="ECO:0000259" key="2">
    <source>
        <dbReference type="Pfam" id="PF01523"/>
    </source>
</evidence>
<comment type="similarity">
    <text evidence="1">Belongs to the peptidase U62 family.</text>
</comment>
<dbReference type="InterPro" id="IPR047657">
    <property type="entry name" value="PmbA"/>
</dbReference>
<organism evidence="5 6">
    <name type="scientific">Candidatus Cetobacterium colombiensis</name>
    <dbReference type="NCBI Taxonomy" id="3073100"/>
    <lineage>
        <taxon>Bacteria</taxon>
        <taxon>Fusobacteriati</taxon>
        <taxon>Fusobacteriota</taxon>
        <taxon>Fusobacteriia</taxon>
        <taxon>Fusobacteriales</taxon>
        <taxon>Fusobacteriaceae</taxon>
        <taxon>Cetobacterium</taxon>
    </lineage>
</organism>
<dbReference type="InterPro" id="IPR045570">
    <property type="entry name" value="Metalloprtase-TldD/E_cen_dom"/>
</dbReference>
<proteinExistence type="inferred from homology"/>
<dbReference type="InterPro" id="IPR036059">
    <property type="entry name" value="TldD/PmbA_sf"/>
</dbReference>
<evidence type="ECO:0000259" key="4">
    <source>
        <dbReference type="Pfam" id="PF19290"/>
    </source>
</evidence>
<name>A0ABU4W961_9FUSO</name>
<feature type="domain" description="Metalloprotease TldD/E N-terminal" evidence="2">
    <location>
        <begin position="23"/>
        <end position="85"/>
    </location>
</feature>
<evidence type="ECO:0000256" key="1">
    <source>
        <dbReference type="ARBA" id="ARBA00005836"/>
    </source>
</evidence>
<dbReference type="Pfam" id="PF01523">
    <property type="entry name" value="PmbA_TldD_1st"/>
    <property type="match status" value="1"/>
</dbReference>
<sequence>METKLFINKVFEVAKNMNLEEFEIYFVASENETIKVFKGDVDTYSSSQNMGISFRTKVDGKMGYSYTESLEEEDILPLIERALSNGKVIENLDVIETYGDKSEYKKIDSFNPNLDQISVEDKINFLLKLEKTAFELDSRVKSVNYCMLGSGAGENIIKNSKGLDLYHKGNSIYAYIAVVVQDGESIKNDSAYIVTRNFSHMDPVKLATDAVNKALNKLNSISIESKTYNVIIQNDTFADLLGSMSGIFSAEAVQKGVSKLKGKINELIANPLVTIVDNPHLKDGYGSSPFDAEGVPTQCKNLIENGILKTYIHNLKTAKKDNVKTTGNASKGGYKGTMGISTFNLYLENGKTSFEDLLGKLDNGILITGFSGLHSGLNSISGDFSLATEGFLVENGKITKSLNQITAAGNFFELLKDIECIGNDLKFNLSSVGSPSILVKNISVSS</sequence>
<accession>A0ABU4W961</accession>
<comment type="caution">
    <text evidence="5">The sequence shown here is derived from an EMBL/GenBank/DDBJ whole genome shotgun (WGS) entry which is preliminary data.</text>
</comment>
<keyword evidence="6" id="KW-1185">Reference proteome</keyword>